<reference evidence="4 5" key="1">
    <citation type="submission" date="2020-08" db="EMBL/GenBank/DDBJ databases">
        <title>Genomic Encyclopedia of Type Strains, Phase IV (KMG-IV): sequencing the most valuable type-strain genomes for metagenomic binning, comparative biology and taxonomic classification.</title>
        <authorList>
            <person name="Goeker M."/>
        </authorList>
    </citation>
    <scope>NUCLEOTIDE SEQUENCE [LARGE SCALE GENOMIC DNA]</scope>
    <source>
        <strain evidence="4 5">DSM 27568</strain>
    </source>
</reference>
<dbReference type="GO" id="GO:0016757">
    <property type="term" value="F:glycosyltransferase activity"/>
    <property type="evidence" value="ECO:0007669"/>
    <property type="project" value="UniProtKB-KW"/>
</dbReference>
<name>A0A7W6C145_9SPHN</name>
<evidence type="ECO:0000256" key="1">
    <source>
        <dbReference type="ARBA" id="ARBA00022676"/>
    </source>
</evidence>
<dbReference type="PANTHER" id="PTHR12526:SF510">
    <property type="entry name" value="D-INOSITOL 3-PHOSPHATE GLYCOSYLTRANSFERASE"/>
    <property type="match status" value="1"/>
</dbReference>
<comment type="caution">
    <text evidence="4">The sequence shown here is derived from an EMBL/GenBank/DDBJ whole genome shotgun (WGS) entry which is preliminary data.</text>
</comment>
<keyword evidence="1" id="KW-0328">Glycosyltransferase</keyword>
<evidence type="ECO:0000313" key="5">
    <source>
        <dbReference type="Proteomes" id="UP000561459"/>
    </source>
</evidence>
<dbReference type="Gene3D" id="3.40.50.2000">
    <property type="entry name" value="Glycogen Phosphorylase B"/>
    <property type="match status" value="1"/>
</dbReference>
<dbReference type="SUPFAM" id="SSF53756">
    <property type="entry name" value="UDP-Glycosyltransferase/glycogen phosphorylase"/>
    <property type="match status" value="1"/>
</dbReference>
<protein>
    <submittedName>
        <fullName evidence="4">Glycosyltransferase involved in cell wall biosynthesis</fullName>
    </submittedName>
</protein>
<gene>
    <name evidence="4" type="ORF">GGR39_000144</name>
</gene>
<evidence type="ECO:0000259" key="3">
    <source>
        <dbReference type="Pfam" id="PF00534"/>
    </source>
</evidence>
<keyword evidence="5" id="KW-1185">Reference proteome</keyword>
<dbReference type="Pfam" id="PF00534">
    <property type="entry name" value="Glycos_transf_1"/>
    <property type="match status" value="1"/>
</dbReference>
<dbReference type="PANTHER" id="PTHR12526">
    <property type="entry name" value="GLYCOSYLTRANSFERASE"/>
    <property type="match status" value="1"/>
</dbReference>
<dbReference type="InterPro" id="IPR001296">
    <property type="entry name" value="Glyco_trans_1"/>
</dbReference>
<evidence type="ECO:0000256" key="2">
    <source>
        <dbReference type="ARBA" id="ARBA00022679"/>
    </source>
</evidence>
<feature type="domain" description="Glycosyl transferase family 1" evidence="3">
    <location>
        <begin position="226"/>
        <end position="373"/>
    </location>
</feature>
<proteinExistence type="predicted"/>
<keyword evidence="2 4" id="KW-0808">Transferase</keyword>
<accession>A0A7W6C145</accession>
<dbReference type="Proteomes" id="UP000561459">
    <property type="component" value="Unassembled WGS sequence"/>
</dbReference>
<dbReference type="EMBL" id="JACIDY010000001">
    <property type="protein sequence ID" value="MBB3938515.1"/>
    <property type="molecule type" value="Genomic_DNA"/>
</dbReference>
<organism evidence="4 5">
    <name type="scientific">Novosphingobium fluoreni</name>
    <dbReference type="NCBI Taxonomy" id="1391222"/>
    <lineage>
        <taxon>Bacteria</taxon>
        <taxon>Pseudomonadati</taxon>
        <taxon>Pseudomonadota</taxon>
        <taxon>Alphaproteobacteria</taxon>
        <taxon>Sphingomonadales</taxon>
        <taxon>Sphingomonadaceae</taxon>
        <taxon>Novosphingobium</taxon>
    </lineage>
</organism>
<dbReference type="RefSeq" id="WP_183615456.1">
    <property type="nucleotide sequence ID" value="NZ_JACIDY010000001.1"/>
</dbReference>
<sequence>MQDLNTLLLVTHVHMRLGPNGLQIDDQTAAGLRQWCRHFDRVSFYGILTQGPSTSAWVDTNEGILGQKLRLFGLPQGYGPAAMLRALPAVRRQFRSAIPQHSHLCFTLGTVLGDWPFVAALEAIRQKRRYSAWIDRVEPPIIRSRAAGSPLKRLAAELWLPPAQGLIRHALRQSAVALLQGGDTFEYYARSAPDPHCTYDIHTHADEQIDAASLAAKQARILSGAPLEIIYPGRATAMKGPFEWLETLQALHRADVPFRATWIGDGPDLPALLDKAKQLGLGGMVTFPGFEGRRNVLLDRLKAADLLLFCHKTPESARCLIEALVCGCPIVGYDSAYPRGLVAQHGGGRFTPQGDPKALAQAVLSLHRDRAALSALVGAAAQSGRLYTEDAVYAHRAELMQRA</sequence>
<dbReference type="AlphaFoldDB" id="A0A7W6C145"/>
<evidence type="ECO:0000313" key="4">
    <source>
        <dbReference type="EMBL" id="MBB3938515.1"/>
    </source>
</evidence>